<dbReference type="EMBL" id="LNIX01000016">
    <property type="protein sequence ID" value="OXA46042.1"/>
    <property type="molecule type" value="Genomic_DNA"/>
</dbReference>
<keyword evidence="1" id="KW-0472">Membrane</keyword>
<keyword evidence="1" id="KW-1133">Transmembrane helix</keyword>
<reference evidence="2 3" key="1">
    <citation type="submission" date="2015-12" db="EMBL/GenBank/DDBJ databases">
        <title>The genome of Folsomia candida.</title>
        <authorList>
            <person name="Faddeeva A."/>
            <person name="Derks M.F."/>
            <person name="Anvar Y."/>
            <person name="Smit S."/>
            <person name="Van Straalen N."/>
            <person name="Roelofs D."/>
        </authorList>
    </citation>
    <scope>NUCLEOTIDE SEQUENCE [LARGE SCALE GENOMIC DNA]</scope>
    <source>
        <strain evidence="2 3">VU population</strain>
        <tissue evidence="2">Whole body</tissue>
    </source>
</reference>
<gene>
    <name evidence="2" type="ORF">Fcan01_19006</name>
</gene>
<sequence>MVFFNFATLGYPWHISLVLLRYLMDQSVDMGNSLQNKRTTIIRILILSCTVLAMNVGNLFRVTYTSQLTAKTLPSLRSDLKSIGFTSIPMICTGAEAYDYSNRTKTFASYLTVEIKNRLNVAANNSHIYKILTKIKDRITLVLSSWYDFAFSASSNNLVKTINGYQALPEILVVIDDENACNALIKLFTFKDVYFTISYRSSGIYTEKNLYIADNTMLARILTPGFYGLEESGILQRWQDGYEKDVVLSPIAFYSNNTYFRTDFHRALVHWPPKKSPGFENDVVGLGNFILFGYIMAFLYF</sequence>
<feature type="transmembrane region" description="Helical" evidence="1">
    <location>
        <begin position="6"/>
        <end position="23"/>
    </location>
</feature>
<organism evidence="2 3">
    <name type="scientific">Folsomia candida</name>
    <name type="common">Springtail</name>
    <dbReference type="NCBI Taxonomy" id="158441"/>
    <lineage>
        <taxon>Eukaryota</taxon>
        <taxon>Metazoa</taxon>
        <taxon>Ecdysozoa</taxon>
        <taxon>Arthropoda</taxon>
        <taxon>Hexapoda</taxon>
        <taxon>Collembola</taxon>
        <taxon>Entomobryomorpha</taxon>
        <taxon>Isotomoidea</taxon>
        <taxon>Isotomidae</taxon>
        <taxon>Proisotominae</taxon>
        <taxon>Folsomia</taxon>
    </lineage>
</organism>
<feature type="transmembrane region" description="Helical" evidence="1">
    <location>
        <begin position="44"/>
        <end position="64"/>
    </location>
</feature>
<dbReference type="Proteomes" id="UP000198287">
    <property type="component" value="Unassembled WGS sequence"/>
</dbReference>
<evidence type="ECO:0000313" key="2">
    <source>
        <dbReference type="EMBL" id="OXA46042.1"/>
    </source>
</evidence>
<accession>A0A226DKG6</accession>
<protein>
    <submittedName>
        <fullName evidence="2">Uncharacterized protein</fullName>
    </submittedName>
</protein>
<comment type="caution">
    <text evidence="2">The sequence shown here is derived from an EMBL/GenBank/DDBJ whole genome shotgun (WGS) entry which is preliminary data.</text>
</comment>
<evidence type="ECO:0000313" key="3">
    <source>
        <dbReference type="Proteomes" id="UP000198287"/>
    </source>
</evidence>
<dbReference type="AlphaFoldDB" id="A0A226DKG6"/>
<name>A0A226DKG6_FOLCA</name>
<feature type="transmembrane region" description="Helical" evidence="1">
    <location>
        <begin position="283"/>
        <end position="300"/>
    </location>
</feature>
<keyword evidence="3" id="KW-1185">Reference proteome</keyword>
<keyword evidence="1" id="KW-0812">Transmembrane</keyword>
<proteinExistence type="predicted"/>
<evidence type="ECO:0000256" key="1">
    <source>
        <dbReference type="SAM" id="Phobius"/>
    </source>
</evidence>